<evidence type="ECO:0000313" key="3">
    <source>
        <dbReference type="Proteomes" id="UP001575181"/>
    </source>
</evidence>
<protein>
    <submittedName>
        <fullName evidence="2">Tetratricopeptide repeat protein</fullName>
    </submittedName>
</protein>
<dbReference type="Proteomes" id="UP001575181">
    <property type="component" value="Unassembled WGS sequence"/>
</dbReference>
<dbReference type="EMBL" id="JBGUAW010000003">
    <property type="protein sequence ID" value="MFA9460146.1"/>
    <property type="molecule type" value="Genomic_DNA"/>
</dbReference>
<gene>
    <name evidence="2" type="ORF">ACERLL_04840</name>
</gene>
<keyword evidence="1" id="KW-0802">TPR repeat</keyword>
<dbReference type="SUPFAM" id="SSF48452">
    <property type="entry name" value="TPR-like"/>
    <property type="match status" value="1"/>
</dbReference>
<comment type="caution">
    <text evidence="2">The sequence shown here is derived from an EMBL/GenBank/DDBJ whole genome shotgun (WGS) entry which is preliminary data.</text>
</comment>
<name>A0ABV4TVH1_9GAMM</name>
<feature type="repeat" description="TPR" evidence="1">
    <location>
        <begin position="21"/>
        <end position="54"/>
    </location>
</feature>
<dbReference type="InterPro" id="IPR019734">
    <property type="entry name" value="TPR_rpt"/>
</dbReference>
<evidence type="ECO:0000313" key="2">
    <source>
        <dbReference type="EMBL" id="MFA9460146.1"/>
    </source>
</evidence>
<dbReference type="RefSeq" id="WP_373654934.1">
    <property type="nucleotide sequence ID" value="NZ_JBGUAW010000003.1"/>
</dbReference>
<proteinExistence type="predicted"/>
<reference evidence="2 3" key="1">
    <citation type="submission" date="2024-08" db="EMBL/GenBank/DDBJ databases">
        <title>Whole-genome sequencing of halo(alkali)philic microorganisms from hypersaline lakes.</title>
        <authorList>
            <person name="Sorokin D.Y."/>
            <person name="Merkel A.Y."/>
            <person name="Messina E."/>
            <person name="Yakimov M."/>
        </authorList>
    </citation>
    <scope>NUCLEOTIDE SEQUENCE [LARGE SCALE GENOMIC DNA]</scope>
    <source>
        <strain evidence="2 3">Cl-TMA</strain>
    </source>
</reference>
<dbReference type="Gene3D" id="1.25.40.10">
    <property type="entry name" value="Tetratricopeptide repeat domain"/>
    <property type="match status" value="1"/>
</dbReference>
<dbReference type="PROSITE" id="PS50005">
    <property type="entry name" value="TPR"/>
    <property type="match status" value="1"/>
</dbReference>
<dbReference type="InterPro" id="IPR011990">
    <property type="entry name" value="TPR-like_helical_dom_sf"/>
</dbReference>
<dbReference type="Pfam" id="PF14559">
    <property type="entry name" value="TPR_19"/>
    <property type="match status" value="1"/>
</dbReference>
<sequence length="113" mass="12367">MSGTDKLNAFLGMLEQGQDGPLLRYSIGLEYLNADDPQRAAEHLEKCLEQDPGYSAAYKALAQAQDGLGAAAACRSTLENGVAHAEERGDMQAKKEMEVFLKRLDKGKPLRNR</sequence>
<evidence type="ECO:0000256" key="1">
    <source>
        <dbReference type="PROSITE-ProRule" id="PRU00339"/>
    </source>
</evidence>
<keyword evidence="3" id="KW-1185">Reference proteome</keyword>
<organism evidence="2 3">
    <name type="scientific">Thiohalorhabdus methylotrophus</name>
    <dbReference type="NCBI Taxonomy" id="3242694"/>
    <lineage>
        <taxon>Bacteria</taxon>
        <taxon>Pseudomonadati</taxon>
        <taxon>Pseudomonadota</taxon>
        <taxon>Gammaproteobacteria</taxon>
        <taxon>Thiohalorhabdales</taxon>
        <taxon>Thiohalorhabdaceae</taxon>
        <taxon>Thiohalorhabdus</taxon>
    </lineage>
</organism>
<accession>A0ABV4TVH1</accession>